<feature type="signal peptide" evidence="5">
    <location>
        <begin position="1"/>
        <end position="22"/>
    </location>
</feature>
<evidence type="ECO:0000313" key="7">
    <source>
        <dbReference type="EMBL" id="RZN57928.1"/>
    </source>
</evidence>
<reference evidence="7 12" key="2">
    <citation type="submission" date="2018-11" db="EMBL/GenBank/DDBJ databases">
        <title>Sequencing Av. paragallinarum serogroups.</title>
        <authorList>
            <person name="Hellmuth J.E."/>
            <person name="Boucher C.E."/>
            <person name="Cason E.D."/>
        </authorList>
    </citation>
    <scope>NUCLEOTIDE SEQUENCE [LARGE SCALE GENOMIC DNA]</scope>
    <source>
        <strain evidence="7 12">SA-3</strain>
    </source>
</reference>
<sequence>MKGYASTLFFIAGSLLALNSHANESLEHTQKIFNRSCAMCHGKQGEKSALNQSAIINSLKTEEILTALEKRKAGEIVGAGNAAKSRLSEEEMKGLAEYIPTLKK</sequence>
<dbReference type="Proteomes" id="UP000254620">
    <property type="component" value="Unassembled WGS sequence"/>
</dbReference>
<evidence type="ECO:0000256" key="4">
    <source>
        <dbReference type="PROSITE-ProRule" id="PRU00433"/>
    </source>
</evidence>
<keyword evidence="5" id="KW-0732">Signal</keyword>
<protein>
    <submittedName>
        <fullName evidence="7">Cytochrome C biogenesis protein CcsB</fullName>
    </submittedName>
    <submittedName>
        <fullName evidence="8">Cytochrome c553</fullName>
    </submittedName>
</protein>
<evidence type="ECO:0000313" key="8">
    <source>
        <dbReference type="EMBL" id="STO71569.1"/>
    </source>
</evidence>
<evidence type="ECO:0000256" key="5">
    <source>
        <dbReference type="SAM" id="SignalP"/>
    </source>
</evidence>
<evidence type="ECO:0000256" key="2">
    <source>
        <dbReference type="ARBA" id="ARBA00022723"/>
    </source>
</evidence>
<dbReference type="KEGG" id="apag:EIA51_06585"/>
<evidence type="ECO:0000256" key="3">
    <source>
        <dbReference type="ARBA" id="ARBA00023004"/>
    </source>
</evidence>
<evidence type="ECO:0000313" key="9">
    <source>
        <dbReference type="EMBL" id="SUU97036.1"/>
    </source>
</evidence>
<dbReference type="EMBL" id="UGHK01000002">
    <property type="protein sequence ID" value="STO71569.1"/>
    <property type="molecule type" value="Genomic_DNA"/>
</dbReference>
<dbReference type="Pfam" id="PF13442">
    <property type="entry name" value="Cytochrome_CBB3"/>
    <property type="match status" value="1"/>
</dbReference>
<evidence type="ECO:0000313" key="10">
    <source>
        <dbReference type="Proteomes" id="UP000254465"/>
    </source>
</evidence>
<proteinExistence type="predicted"/>
<dbReference type="Proteomes" id="UP000254465">
    <property type="component" value="Unassembled WGS sequence"/>
</dbReference>
<dbReference type="Gene3D" id="1.10.760.10">
    <property type="entry name" value="Cytochrome c-like domain"/>
    <property type="match status" value="1"/>
</dbReference>
<dbReference type="AlphaFoldDB" id="A0A0F5ES64"/>
<dbReference type="RefSeq" id="WP_017806140.1">
    <property type="nucleotide sequence ID" value="NZ_CP034110.1"/>
</dbReference>
<reference evidence="10 11" key="1">
    <citation type="submission" date="2018-06" db="EMBL/GenBank/DDBJ databases">
        <authorList>
            <consortium name="Pathogen Informatics"/>
            <person name="Doyle S."/>
        </authorList>
    </citation>
    <scope>NUCLEOTIDE SEQUENCE [LARGE SCALE GENOMIC DNA]</scope>
    <source>
        <strain evidence="9 11">NCTC10926</strain>
        <strain evidence="8 10">NCTC11296</strain>
    </source>
</reference>
<dbReference type="GO" id="GO:0020037">
    <property type="term" value="F:heme binding"/>
    <property type="evidence" value="ECO:0007669"/>
    <property type="project" value="InterPro"/>
</dbReference>
<dbReference type="EMBL" id="RQXS01000041">
    <property type="protein sequence ID" value="RZN57928.1"/>
    <property type="molecule type" value="Genomic_DNA"/>
</dbReference>
<evidence type="ECO:0000313" key="11">
    <source>
        <dbReference type="Proteomes" id="UP000254620"/>
    </source>
</evidence>
<evidence type="ECO:0000259" key="6">
    <source>
        <dbReference type="PROSITE" id="PS51007"/>
    </source>
</evidence>
<evidence type="ECO:0000256" key="1">
    <source>
        <dbReference type="ARBA" id="ARBA00022617"/>
    </source>
</evidence>
<dbReference type="OrthoDB" id="5690796at2"/>
<organism evidence="7 12">
    <name type="scientific">Avibacterium paragallinarum</name>
    <name type="common">Haemophilus gallinarum</name>
    <dbReference type="NCBI Taxonomy" id="728"/>
    <lineage>
        <taxon>Bacteria</taxon>
        <taxon>Pseudomonadati</taxon>
        <taxon>Pseudomonadota</taxon>
        <taxon>Gammaproteobacteria</taxon>
        <taxon>Pasteurellales</taxon>
        <taxon>Pasteurellaceae</taxon>
        <taxon>Avibacterium</taxon>
    </lineage>
</organism>
<dbReference type="EMBL" id="UFSW01000001">
    <property type="protein sequence ID" value="SUU97036.1"/>
    <property type="molecule type" value="Genomic_DNA"/>
</dbReference>
<dbReference type="Proteomes" id="UP000294229">
    <property type="component" value="Unassembled WGS sequence"/>
</dbReference>
<dbReference type="GO" id="GO:0009055">
    <property type="term" value="F:electron transfer activity"/>
    <property type="evidence" value="ECO:0007669"/>
    <property type="project" value="InterPro"/>
</dbReference>
<dbReference type="GO" id="GO:0046872">
    <property type="term" value="F:metal ion binding"/>
    <property type="evidence" value="ECO:0007669"/>
    <property type="project" value="UniProtKB-KW"/>
</dbReference>
<dbReference type="eggNOG" id="COG2863">
    <property type="taxonomic scope" value="Bacteria"/>
</dbReference>
<gene>
    <name evidence="7" type="ORF">EIG79_08445</name>
    <name evidence="9" type="ORF">NCTC10926_00400</name>
    <name evidence="8" type="ORF">NCTC11296_01474</name>
</gene>
<accession>A0A0F5ES64</accession>
<feature type="chain" id="PRO_5010418284" evidence="5">
    <location>
        <begin position="23"/>
        <end position="104"/>
    </location>
</feature>
<dbReference type="SUPFAM" id="SSF46626">
    <property type="entry name" value="Cytochrome c"/>
    <property type="match status" value="1"/>
</dbReference>
<evidence type="ECO:0000313" key="12">
    <source>
        <dbReference type="Proteomes" id="UP000294229"/>
    </source>
</evidence>
<name>A0A0F5ES64_AVIPA</name>
<keyword evidence="3 4" id="KW-0408">Iron</keyword>
<dbReference type="GeneID" id="66256101"/>
<dbReference type="PROSITE" id="PS51007">
    <property type="entry name" value="CYTC"/>
    <property type="match status" value="1"/>
</dbReference>
<feature type="domain" description="Cytochrome c" evidence="6">
    <location>
        <begin position="24"/>
        <end position="103"/>
    </location>
</feature>
<keyword evidence="1 4" id="KW-0349">Heme</keyword>
<dbReference type="InterPro" id="IPR036909">
    <property type="entry name" value="Cyt_c-like_dom_sf"/>
</dbReference>
<keyword evidence="2 4" id="KW-0479">Metal-binding</keyword>
<dbReference type="InterPro" id="IPR009056">
    <property type="entry name" value="Cyt_c-like_dom"/>
</dbReference>
<dbReference type="STRING" id="728.VY92_07920"/>